<keyword evidence="2" id="KW-0863">Zinc-finger</keyword>
<dbReference type="Pfam" id="PF13976">
    <property type="entry name" value="gag_pre-integrs"/>
    <property type="match status" value="1"/>
</dbReference>
<dbReference type="SMART" id="SM00343">
    <property type="entry name" value="ZnF_C2HC"/>
    <property type="match status" value="2"/>
</dbReference>
<feature type="coiled-coil region" evidence="3">
    <location>
        <begin position="1056"/>
        <end position="1094"/>
    </location>
</feature>
<sequence>MRIKKFYKKTGRKLQFDAKEPVGFDKTKVECFNCRKTGHFARECRTKEDNRRRDGWNPGNKDGSRTGKKEESKAMVTVDEESVDWTTHSENDEDFAFMASNSSGSDTQVTSCSNECKESYANIKRLYDAQREQLSDASVEIKAYTQGLKKVEAQLVAHQQGQLWYEQKIRFMKIDLDDKTDVLTYHKTLLAKAQKEKDDLEVIVNKWNHSSKNLGKMINDHMSASDKFGLGYGDYRYSGNLSYENEISQSVFKCNKSDSENKRLGKTCEMQAVPPPMTGNYLPSGPDIEIDDSQYTYGPEKTQPSEPESQTNELDTCDSNISTEPSELVSEPVVNESNVEVQPKVWSDAPIIEEYESDNDDECVTVQTKGLDTPSFANKQVKTPRENVKNQSTHNQKPKVNNKELGHGFAERGCFVCGSFSHLIRDCDYHVKLAKQVELNKQNMSKSNGKGERKPTWNNVQRVNKQNQFVPLAVQTKTGYTPVNTAKASSTNNFSTARQKVNKQTVLTSTALKVNTVKPIVNGVRPTNVFNKTYSPSSRPFKRTTVLRTNLSNQKVYTPKDNPHRSLQNKGIIDSGCSRHMTGNKAYLADYQDINGGPVAFGGSRGYITGKGKIQTGKLDFEDVSFVKELQHFNLFSVSQMCDKKNKVLFTDSECLVLSPDFKLPDENQILLKVPRQNNMYSFNLENIVPLGGLACLIAKATTDESNLWHRRLGHVNFKNLNRLVKGNLVRGLPTKLFQNDHTCVACQKGKQHKASCKAKLVSSISHTLQLLHMDLFGPTSVRSINHKTYCLVITDDFSRFSWTFFLRTKDETSAILKDFIRQIENQLNQKVKTIRCDNGTEFKNRDVIEFCGLKGIKREYSNARTPQQNGAEAVSTACYVLNRVLVTKPHNKTPYELLTGKIPIISYIRPFGCHVTILNTIDHLGKFAGKSDEGFLVGYSLQSKAFRVYNLQTKRVEENLHINFLENKPNVAGKGPNWLFDLDYLTDSMNYHSVRSENQANLHAGQQESNQNTGTKDKIDAGDSEKVDESDQDCFELPIWHSYSSTKKGGPREEEQVFLDDLARLQRQEKEANEEAEALRKNLEQETENLVTQAGAAKSSSTNIFSTVSTTAKASGTNLVNTVSIPVSTASTDSTNSQEDDSDGDYPYVESINASIEDIHQVSNDVVNVSPIPTSRINPSHPSALILGDPTSAVQTRSKVNKSSEAHAFKISEALEDESWVDAMQEELLQFEIQKVWILVDLPYGKKASVQSLKAIRIFLAFARIWALSYSDGCEKCLFSMARFMLSTPIETQKPLVNDEEASDVDVHLIESMMAHLSKTVQWPLLLIEATYVAAASCCGQESSISFEEQRILPIRHHFIQDAYKKQNLTGA</sequence>
<organism evidence="7 8">
    <name type="scientific">Tanacetum coccineum</name>
    <dbReference type="NCBI Taxonomy" id="301880"/>
    <lineage>
        <taxon>Eukaryota</taxon>
        <taxon>Viridiplantae</taxon>
        <taxon>Streptophyta</taxon>
        <taxon>Embryophyta</taxon>
        <taxon>Tracheophyta</taxon>
        <taxon>Spermatophyta</taxon>
        <taxon>Magnoliopsida</taxon>
        <taxon>eudicotyledons</taxon>
        <taxon>Gunneridae</taxon>
        <taxon>Pentapetalae</taxon>
        <taxon>asterids</taxon>
        <taxon>campanulids</taxon>
        <taxon>Asterales</taxon>
        <taxon>Asteraceae</taxon>
        <taxon>Asteroideae</taxon>
        <taxon>Anthemideae</taxon>
        <taxon>Anthemidinae</taxon>
        <taxon>Tanacetum</taxon>
    </lineage>
</organism>
<dbReference type="Proteomes" id="UP001151760">
    <property type="component" value="Unassembled WGS sequence"/>
</dbReference>
<dbReference type="Gene3D" id="4.10.60.10">
    <property type="entry name" value="Zinc finger, CCHC-type"/>
    <property type="match status" value="1"/>
</dbReference>
<protein>
    <submittedName>
        <fullName evidence="7">Ribonuclease H-like domain-containing protein</fullName>
    </submittedName>
</protein>
<feature type="region of interest" description="Disordered" evidence="4">
    <location>
        <begin position="265"/>
        <end position="335"/>
    </location>
</feature>
<dbReference type="Pfam" id="PF22936">
    <property type="entry name" value="Pol_BBD"/>
    <property type="match status" value="1"/>
</dbReference>
<name>A0ABQ5CZ54_9ASTR</name>
<comment type="caution">
    <text evidence="7">The sequence shown here is derived from an EMBL/GenBank/DDBJ whole genome shotgun (WGS) entry which is preliminary data.</text>
</comment>
<dbReference type="InterPro" id="IPR054722">
    <property type="entry name" value="PolX-like_BBD"/>
</dbReference>
<dbReference type="PANTHER" id="PTHR42648">
    <property type="entry name" value="TRANSPOSASE, PUTATIVE-RELATED"/>
    <property type="match status" value="1"/>
</dbReference>
<dbReference type="PROSITE" id="PS50158">
    <property type="entry name" value="ZF_CCHC"/>
    <property type="match status" value="1"/>
</dbReference>
<keyword evidence="2" id="KW-0479">Metal-binding</keyword>
<feature type="compositionally biased region" description="Low complexity" evidence="4">
    <location>
        <begin position="324"/>
        <end position="335"/>
    </location>
</feature>
<evidence type="ECO:0000256" key="1">
    <source>
        <dbReference type="ARBA" id="ARBA00022670"/>
    </source>
</evidence>
<dbReference type="InterPro" id="IPR036397">
    <property type="entry name" value="RNaseH_sf"/>
</dbReference>
<evidence type="ECO:0000313" key="8">
    <source>
        <dbReference type="Proteomes" id="UP001151760"/>
    </source>
</evidence>
<evidence type="ECO:0000259" key="5">
    <source>
        <dbReference type="PROSITE" id="PS50158"/>
    </source>
</evidence>
<keyword evidence="2" id="KW-0862">Zinc</keyword>
<dbReference type="InterPro" id="IPR025724">
    <property type="entry name" value="GAG-pre-integrase_dom"/>
</dbReference>
<dbReference type="InterPro" id="IPR036875">
    <property type="entry name" value="Znf_CCHC_sf"/>
</dbReference>
<accession>A0ABQ5CZ54</accession>
<feature type="domain" description="CCHC-type" evidence="5">
    <location>
        <begin position="31"/>
        <end position="45"/>
    </location>
</feature>
<reference evidence="7" key="1">
    <citation type="journal article" date="2022" name="Int. J. Mol. Sci.">
        <title>Draft Genome of Tanacetum Coccineum: Genomic Comparison of Closely Related Tanacetum-Family Plants.</title>
        <authorList>
            <person name="Yamashiro T."/>
            <person name="Shiraishi A."/>
            <person name="Nakayama K."/>
            <person name="Satake H."/>
        </authorList>
    </citation>
    <scope>NUCLEOTIDE SEQUENCE</scope>
</reference>
<feature type="compositionally biased region" description="Basic and acidic residues" evidence="4">
    <location>
        <begin position="62"/>
        <end position="73"/>
    </location>
</feature>
<dbReference type="InterPro" id="IPR057670">
    <property type="entry name" value="SH3_retrovirus"/>
</dbReference>
<evidence type="ECO:0000256" key="2">
    <source>
        <dbReference type="PROSITE-ProRule" id="PRU00047"/>
    </source>
</evidence>
<keyword evidence="3" id="KW-0175">Coiled coil</keyword>
<dbReference type="PROSITE" id="PS50994">
    <property type="entry name" value="INTEGRASE"/>
    <property type="match status" value="1"/>
</dbReference>
<dbReference type="Pfam" id="PF25597">
    <property type="entry name" value="SH3_retrovirus"/>
    <property type="match status" value="1"/>
</dbReference>
<feature type="domain" description="Integrase catalytic" evidence="6">
    <location>
        <begin position="763"/>
        <end position="872"/>
    </location>
</feature>
<dbReference type="EMBL" id="BQNB010014750">
    <property type="protein sequence ID" value="GJT31945.1"/>
    <property type="molecule type" value="Genomic_DNA"/>
</dbReference>
<evidence type="ECO:0000313" key="7">
    <source>
        <dbReference type="EMBL" id="GJT31945.1"/>
    </source>
</evidence>
<feature type="compositionally biased region" description="Polar residues" evidence="4">
    <location>
        <begin position="389"/>
        <end position="399"/>
    </location>
</feature>
<feature type="region of interest" description="Disordered" evidence="4">
    <location>
        <begin position="1003"/>
        <end position="1032"/>
    </location>
</feature>
<keyword evidence="1" id="KW-0645">Protease</keyword>
<dbReference type="SUPFAM" id="SSF53098">
    <property type="entry name" value="Ribonuclease H-like"/>
    <property type="match status" value="1"/>
</dbReference>
<dbReference type="InterPro" id="IPR001584">
    <property type="entry name" value="Integrase_cat-core"/>
</dbReference>
<reference evidence="7" key="2">
    <citation type="submission" date="2022-01" db="EMBL/GenBank/DDBJ databases">
        <authorList>
            <person name="Yamashiro T."/>
            <person name="Shiraishi A."/>
            <person name="Satake H."/>
            <person name="Nakayama K."/>
        </authorList>
    </citation>
    <scope>NUCLEOTIDE SEQUENCE</scope>
</reference>
<keyword evidence="1" id="KW-0378">Hydrolase</keyword>
<feature type="compositionally biased region" description="Polar residues" evidence="4">
    <location>
        <begin position="1003"/>
        <end position="1015"/>
    </location>
</feature>
<dbReference type="InterPro" id="IPR012337">
    <property type="entry name" value="RNaseH-like_sf"/>
</dbReference>
<gene>
    <name evidence="7" type="ORF">Tco_0922364</name>
</gene>
<evidence type="ECO:0000259" key="6">
    <source>
        <dbReference type="PROSITE" id="PS50994"/>
    </source>
</evidence>
<dbReference type="InterPro" id="IPR039537">
    <property type="entry name" value="Retrotran_Ty1/copia-like"/>
</dbReference>
<feature type="region of interest" description="Disordered" evidence="4">
    <location>
        <begin position="47"/>
        <end position="78"/>
    </location>
</feature>
<dbReference type="SUPFAM" id="SSF57756">
    <property type="entry name" value="Retrovirus zinc finger-like domains"/>
    <property type="match status" value="1"/>
</dbReference>
<feature type="compositionally biased region" description="Polar residues" evidence="4">
    <location>
        <begin position="302"/>
        <end position="323"/>
    </location>
</feature>
<feature type="compositionally biased region" description="Basic and acidic residues" evidence="4">
    <location>
        <begin position="1016"/>
        <end position="1030"/>
    </location>
</feature>
<evidence type="ECO:0000256" key="3">
    <source>
        <dbReference type="SAM" id="Coils"/>
    </source>
</evidence>
<dbReference type="PANTHER" id="PTHR42648:SF32">
    <property type="entry name" value="RIBONUCLEASE H-LIKE DOMAIN, GAG-PRE-INTEGRASE DOMAIN PROTEIN-RELATED"/>
    <property type="match status" value="1"/>
</dbReference>
<dbReference type="Pfam" id="PF00098">
    <property type="entry name" value="zf-CCHC"/>
    <property type="match status" value="1"/>
</dbReference>
<evidence type="ECO:0000256" key="4">
    <source>
        <dbReference type="SAM" id="MobiDB-lite"/>
    </source>
</evidence>
<feature type="region of interest" description="Disordered" evidence="4">
    <location>
        <begin position="383"/>
        <end position="403"/>
    </location>
</feature>
<dbReference type="Pfam" id="PF00665">
    <property type="entry name" value="rve"/>
    <property type="match status" value="1"/>
</dbReference>
<dbReference type="InterPro" id="IPR001878">
    <property type="entry name" value="Znf_CCHC"/>
</dbReference>
<dbReference type="Gene3D" id="3.30.420.10">
    <property type="entry name" value="Ribonuclease H-like superfamily/Ribonuclease H"/>
    <property type="match status" value="1"/>
</dbReference>
<proteinExistence type="predicted"/>
<keyword evidence="8" id="KW-1185">Reference proteome</keyword>